<accession>J1ANH3</accession>
<dbReference type="PROSITE" id="PS51358">
    <property type="entry name" value="NOP"/>
    <property type="match status" value="1"/>
</dbReference>
<name>J1ANH3_9EURY</name>
<organism evidence="2 3">
    <name type="scientific">Methanofollis liminatans DSM 4140</name>
    <dbReference type="NCBI Taxonomy" id="28892"/>
    <lineage>
        <taxon>Archaea</taxon>
        <taxon>Methanobacteriati</taxon>
        <taxon>Methanobacteriota</taxon>
        <taxon>Stenosarchaea group</taxon>
        <taxon>Methanomicrobia</taxon>
        <taxon>Methanomicrobiales</taxon>
        <taxon>Methanomicrobiaceae</taxon>
        <taxon>Methanofollis</taxon>
    </lineage>
</organism>
<evidence type="ECO:0000313" key="2">
    <source>
        <dbReference type="EMBL" id="EJG06393.1"/>
    </source>
</evidence>
<protein>
    <submittedName>
        <fullName evidence="2">Pre-mRNA processing ribonucleoprotein, binding domain protein</fullName>
    </submittedName>
</protein>
<dbReference type="HOGENOM" id="CLU_015495_1_1_2"/>
<dbReference type="GO" id="GO:0030515">
    <property type="term" value="F:snoRNA binding"/>
    <property type="evidence" value="ECO:0007669"/>
    <property type="project" value="InterPro"/>
</dbReference>
<evidence type="ECO:0000259" key="1">
    <source>
        <dbReference type="PROSITE" id="PS51358"/>
    </source>
</evidence>
<dbReference type="EMBL" id="CM001555">
    <property type="protein sequence ID" value="EJG06393.1"/>
    <property type="molecule type" value="Genomic_DNA"/>
</dbReference>
<dbReference type="InterPro" id="IPR036070">
    <property type="entry name" value="Nop_dom_sf"/>
</dbReference>
<dbReference type="PANTHER" id="PTHR10894:SF0">
    <property type="entry name" value="NUCLEOLAR PROTEIN 56"/>
    <property type="match status" value="1"/>
</dbReference>
<dbReference type="GO" id="GO:0031428">
    <property type="term" value="C:box C/D methylation guide snoRNP complex"/>
    <property type="evidence" value="ECO:0007669"/>
    <property type="project" value="InterPro"/>
</dbReference>
<dbReference type="InterPro" id="IPR045056">
    <property type="entry name" value="Nop56/Nop58"/>
</dbReference>
<keyword evidence="3" id="KW-1185">Reference proteome</keyword>
<keyword evidence="2" id="KW-0687">Ribonucleoprotein</keyword>
<dbReference type="OrthoDB" id="11877at2157"/>
<proteinExistence type="predicted"/>
<dbReference type="InterPro" id="IPR002687">
    <property type="entry name" value="Nop_dom"/>
</dbReference>
<reference evidence="2 3" key="1">
    <citation type="submission" date="2011-08" db="EMBL/GenBank/DDBJ databases">
        <title>The complete genome of Methanofollis liminatans DSM 4140.</title>
        <authorList>
            <consortium name="US DOE Joint Genome Institute (JGI-PGF)"/>
            <person name="Lucas S."/>
            <person name="Han J."/>
            <person name="Lapidus A."/>
            <person name="Bruce D."/>
            <person name="Goodwin L."/>
            <person name="Pitluck S."/>
            <person name="Peters L."/>
            <person name="Kyrpides N."/>
            <person name="Mavromatis K."/>
            <person name="Ivanova N."/>
            <person name="Mikhailova N."/>
            <person name="Lu M."/>
            <person name="Detter J.C."/>
            <person name="Tapia R."/>
            <person name="Han C."/>
            <person name="Land M."/>
            <person name="Hauser L."/>
            <person name="Markowitz V."/>
            <person name="Cheng J.-F."/>
            <person name="Hugenholtz P."/>
            <person name="Woyke T."/>
            <person name="Wu D."/>
            <person name="Spring S."/>
            <person name="Schuler E."/>
            <person name="Brambilla E."/>
            <person name="Klenk H.-P."/>
            <person name="Eisen J.A."/>
        </authorList>
    </citation>
    <scope>NUCLEOTIDE SEQUENCE [LARGE SCALE GENOMIC DNA]</scope>
    <source>
        <strain evidence="2 3">DSM 4140</strain>
    </source>
</reference>
<dbReference type="PATRIC" id="fig|28892.9.peg.453"/>
<dbReference type="Gene3D" id="1.10.246.90">
    <property type="entry name" value="Nop domain"/>
    <property type="match status" value="1"/>
</dbReference>
<dbReference type="SUPFAM" id="SSF89124">
    <property type="entry name" value="Nop domain"/>
    <property type="match status" value="1"/>
</dbReference>
<dbReference type="STRING" id="28892.Metli_0425"/>
<evidence type="ECO:0000313" key="3">
    <source>
        <dbReference type="Proteomes" id="UP000005095"/>
    </source>
</evidence>
<dbReference type="Pfam" id="PF01798">
    <property type="entry name" value="Nop"/>
    <property type="match status" value="1"/>
</dbReference>
<dbReference type="InterPro" id="IPR042239">
    <property type="entry name" value="Nop_C"/>
</dbReference>
<gene>
    <name evidence="2" type="ORF">Metli_0425</name>
</gene>
<dbReference type="PANTHER" id="PTHR10894">
    <property type="entry name" value="NUCLEOLAR PROTEIN 5 NUCLEOLAR PROTEIN NOP5 NOP58"/>
    <property type="match status" value="1"/>
</dbReference>
<feature type="domain" description="Nop" evidence="1">
    <location>
        <begin position="165"/>
        <end position="281"/>
    </location>
</feature>
<sequence length="281" mass="30545">MERYWFGEIEGGQCRPIAADPAAVARRLEELRPSLLRPDWTLAQSCGVVEDRAGYIALLGRSCIELARAQVATELSGPDVELLQMVRTLDETDHVVNLLLERAVDWQAVLDPGFTRKYRQGGKALAGRIRRSPSPALRQVGAEIESLGEMRTRLMREVSRRADQVMPNTSALVGGLVAARLMAEAGGLLALARMPAGTIQVLGARTALFSHIRGGAPSPKHGVIFQHRRVHNAGKEVRGRVARVLAAKLAIAARIDLYRGELDPAFIDRAQARIDAAGVEG</sequence>
<dbReference type="Proteomes" id="UP000005095">
    <property type="component" value="Chromosome"/>
</dbReference>
<dbReference type="RefSeq" id="WP_004037631.1">
    <property type="nucleotide sequence ID" value="NZ_CM001555.1"/>
</dbReference>
<dbReference type="AlphaFoldDB" id="J1ANH3"/>